<organism evidence="3 4">
    <name type="scientific">Luteolibacter algae</name>
    <dbReference type="NCBI Taxonomy" id="454151"/>
    <lineage>
        <taxon>Bacteria</taxon>
        <taxon>Pseudomonadati</taxon>
        <taxon>Verrucomicrobiota</taxon>
        <taxon>Verrucomicrobiia</taxon>
        <taxon>Verrucomicrobiales</taxon>
        <taxon>Verrucomicrobiaceae</taxon>
        <taxon>Luteolibacter</taxon>
    </lineage>
</organism>
<evidence type="ECO:0000256" key="1">
    <source>
        <dbReference type="SAM" id="SignalP"/>
    </source>
</evidence>
<feature type="signal peptide" evidence="1">
    <location>
        <begin position="1"/>
        <end position="19"/>
    </location>
</feature>
<evidence type="ECO:0000259" key="2">
    <source>
        <dbReference type="Pfam" id="PF04784"/>
    </source>
</evidence>
<keyword evidence="1" id="KW-0732">Signal</keyword>
<sequence>MKKLLLLFFAITLTGLGAAFDHTHSDFTAVLKKRVKNEEVDYHELKASPGKLGAYLVALSEVTEKEFESWNDDRQKAFLINLYNAATLKLVIDHYPVKSIKDIRSPWKQKRVKIFGRAVSLDHVEHEMLRKNYDDPRIHFGVNCASGGCPALRGEAFQAAKLDSQLDEQARKFLADGNKNRIDSGKGILYLSPIFDWFEGDFVGKSGSVEKFIAPFLSSAGRKSVEAGSLKIKYTDYDWSLNGR</sequence>
<feature type="domain" description="DUF547" evidence="2">
    <location>
        <begin position="68"/>
        <end position="174"/>
    </location>
</feature>
<evidence type="ECO:0000313" key="3">
    <source>
        <dbReference type="EMBL" id="MFD2256572.1"/>
    </source>
</evidence>
<dbReference type="InterPro" id="IPR006869">
    <property type="entry name" value="DUF547"/>
</dbReference>
<dbReference type="Proteomes" id="UP001597375">
    <property type="component" value="Unassembled WGS sequence"/>
</dbReference>
<dbReference type="PANTHER" id="PTHR46361">
    <property type="entry name" value="ELECTRON CARRIER/ PROTEIN DISULFIDE OXIDOREDUCTASE"/>
    <property type="match status" value="1"/>
</dbReference>
<evidence type="ECO:0000313" key="4">
    <source>
        <dbReference type="Proteomes" id="UP001597375"/>
    </source>
</evidence>
<protein>
    <submittedName>
        <fullName evidence="3">DUF547 domain-containing protein</fullName>
    </submittedName>
</protein>
<name>A0ABW5D6S0_9BACT</name>
<proteinExistence type="predicted"/>
<gene>
    <name evidence="3" type="ORF">ACFSSA_07790</name>
</gene>
<reference evidence="4" key="1">
    <citation type="journal article" date="2019" name="Int. J. Syst. Evol. Microbiol.">
        <title>The Global Catalogue of Microorganisms (GCM) 10K type strain sequencing project: providing services to taxonomists for standard genome sequencing and annotation.</title>
        <authorList>
            <consortium name="The Broad Institute Genomics Platform"/>
            <consortium name="The Broad Institute Genome Sequencing Center for Infectious Disease"/>
            <person name="Wu L."/>
            <person name="Ma J."/>
        </authorList>
    </citation>
    <scope>NUCLEOTIDE SEQUENCE [LARGE SCALE GENOMIC DNA]</scope>
    <source>
        <strain evidence="4">CGMCC 4.7106</strain>
    </source>
</reference>
<dbReference type="PANTHER" id="PTHR46361:SF3">
    <property type="entry name" value="ELECTRON CARRIER_ PROTEIN DISULFIDE OXIDOREDUCTASE"/>
    <property type="match status" value="1"/>
</dbReference>
<accession>A0ABW5D6S0</accession>
<dbReference type="Pfam" id="PF04784">
    <property type="entry name" value="DUF547"/>
    <property type="match status" value="1"/>
</dbReference>
<keyword evidence="4" id="KW-1185">Reference proteome</keyword>
<comment type="caution">
    <text evidence="3">The sequence shown here is derived from an EMBL/GenBank/DDBJ whole genome shotgun (WGS) entry which is preliminary data.</text>
</comment>
<dbReference type="RefSeq" id="WP_386819861.1">
    <property type="nucleotide sequence ID" value="NZ_JBHUIT010000008.1"/>
</dbReference>
<dbReference type="EMBL" id="JBHUIT010000008">
    <property type="protein sequence ID" value="MFD2256572.1"/>
    <property type="molecule type" value="Genomic_DNA"/>
</dbReference>
<feature type="chain" id="PRO_5046754948" evidence="1">
    <location>
        <begin position="20"/>
        <end position="244"/>
    </location>
</feature>